<accession>A0AAW9IU86</accession>
<feature type="non-terminal residue" evidence="1">
    <location>
        <position position="124"/>
    </location>
</feature>
<dbReference type="AlphaFoldDB" id="A0AAW9IU86"/>
<reference evidence="1" key="1">
    <citation type="submission" date="2019-11" db="EMBL/GenBank/DDBJ databases">
        <title>Characterization of Clostridium perfringens isolates from swine manure treated agricultural soils.</title>
        <authorList>
            <person name="Wushke S.T."/>
        </authorList>
    </citation>
    <scope>NUCLEOTIDE SEQUENCE</scope>
    <source>
        <strain evidence="1">V2</strain>
    </source>
</reference>
<protein>
    <submittedName>
        <fullName evidence="1">Right-handed parallel beta-helix repeat-containing protein</fullName>
    </submittedName>
</protein>
<sequence length="124" mass="13717">MSGCKGEINILNSSFSNPHDDPINIHGTFLQVVERISDREFKVQYRLNATAVFPNFYVGDELEFMTKGNMIPVEGYRAKVAAVQGPTGDSNDGNLTDITITLDKDMPKDIVANGYVVENITYTP</sequence>
<evidence type="ECO:0000313" key="2">
    <source>
        <dbReference type="Proteomes" id="UP001292368"/>
    </source>
</evidence>
<dbReference type="EMBL" id="WNVM01000375">
    <property type="protein sequence ID" value="MDZ5010434.1"/>
    <property type="molecule type" value="Genomic_DNA"/>
</dbReference>
<evidence type="ECO:0000313" key="1">
    <source>
        <dbReference type="EMBL" id="MDZ5010434.1"/>
    </source>
</evidence>
<proteinExistence type="predicted"/>
<organism evidence="1 2">
    <name type="scientific">Clostridium perfringens</name>
    <dbReference type="NCBI Taxonomy" id="1502"/>
    <lineage>
        <taxon>Bacteria</taxon>
        <taxon>Bacillati</taxon>
        <taxon>Bacillota</taxon>
        <taxon>Clostridia</taxon>
        <taxon>Eubacteriales</taxon>
        <taxon>Clostridiaceae</taxon>
        <taxon>Clostridium</taxon>
    </lineage>
</organism>
<gene>
    <name evidence="1" type="ORF">GNF77_16305</name>
</gene>
<comment type="caution">
    <text evidence="1">The sequence shown here is derived from an EMBL/GenBank/DDBJ whole genome shotgun (WGS) entry which is preliminary data.</text>
</comment>
<dbReference type="Proteomes" id="UP001292368">
    <property type="component" value="Unassembled WGS sequence"/>
</dbReference>
<name>A0AAW9IU86_CLOPF</name>